<dbReference type="PANTHER" id="PTHR43578">
    <property type="entry name" value="NADH-QUINONE OXIDOREDUCTASE SUBUNIT F"/>
    <property type="match status" value="1"/>
</dbReference>
<keyword evidence="1" id="KW-0479">Metal-binding</keyword>
<evidence type="ECO:0000313" key="4">
    <source>
        <dbReference type="EMBL" id="OAT85716.1"/>
    </source>
</evidence>
<dbReference type="AlphaFoldDB" id="A0A1B7LHI7"/>
<dbReference type="EMBL" id="LYVF01000051">
    <property type="protein sequence ID" value="OAT85716.1"/>
    <property type="molecule type" value="Genomic_DNA"/>
</dbReference>
<dbReference type="CDD" id="cd02980">
    <property type="entry name" value="TRX_Fd_family"/>
    <property type="match status" value="1"/>
</dbReference>
<name>A0A1B7LHI7_9FIRM</name>
<dbReference type="InterPro" id="IPR036249">
    <property type="entry name" value="Thioredoxin-like_sf"/>
</dbReference>
<dbReference type="RefSeq" id="WP_066666689.1">
    <property type="nucleotide sequence ID" value="NZ_LYVF01000051.1"/>
</dbReference>
<dbReference type="GO" id="GO:0046872">
    <property type="term" value="F:metal ion binding"/>
    <property type="evidence" value="ECO:0007669"/>
    <property type="project" value="UniProtKB-KW"/>
</dbReference>
<comment type="caution">
    <text evidence="4">The sequence shown here is derived from an EMBL/GenBank/DDBJ whole genome shotgun (WGS) entry which is preliminary data.</text>
</comment>
<gene>
    <name evidence="4" type="ORF">A6M21_17150</name>
</gene>
<evidence type="ECO:0000313" key="5">
    <source>
        <dbReference type="Proteomes" id="UP000078532"/>
    </source>
</evidence>
<keyword evidence="5" id="KW-1185">Reference proteome</keyword>
<evidence type="ECO:0000256" key="3">
    <source>
        <dbReference type="ARBA" id="ARBA00023014"/>
    </source>
</evidence>
<protein>
    <submittedName>
        <fullName evidence="4">NADH dehydrogenase</fullName>
    </submittedName>
</protein>
<dbReference type="STRING" id="1838280.A6M21_17150"/>
<proteinExistence type="predicted"/>
<accession>A0A1B7LHI7</accession>
<evidence type="ECO:0000256" key="2">
    <source>
        <dbReference type="ARBA" id="ARBA00023004"/>
    </source>
</evidence>
<keyword evidence="3" id="KW-0411">Iron-sulfur</keyword>
<dbReference type="SUPFAM" id="SSF52833">
    <property type="entry name" value="Thioredoxin-like"/>
    <property type="match status" value="1"/>
</dbReference>
<dbReference type="GO" id="GO:0051536">
    <property type="term" value="F:iron-sulfur cluster binding"/>
    <property type="evidence" value="ECO:0007669"/>
    <property type="project" value="UniProtKB-KW"/>
</dbReference>
<reference evidence="4 5" key="1">
    <citation type="submission" date="2016-04" db="EMBL/GenBank/DDBJ databases">
        <authorList>
            <person name="Evans L.H."/>
            <person name="Alamgir A."/>
            <person name="Owens N."/>
            <person name="Weber N.D."/>
            <person name="Virtaneva K."/>
            <person name="Barbian K."/>
            <person name="Babar A."/>
            <person name="Rosenke K."/>
        </authorList>
    </citation>
    <scope>NUCLEOTIDE SEQUENCE [LARGE SCALE GENOMIC DNA]</scope>
    <source>
        <strain evidence="4 5">LMa1</strain>
    </source>
</reference>
<dbReference type="Gene3D" id="3.40.30.10">
    <property type="entry name" value="Glutaredoxin"/>
    <property type="match status" value="1"/>
</dbReference>
<organism evidence="4 5">
    <name type="scientific">Desulfotomaculum copahuensis</name>
    <dbReference type="NCBI Taxonomy" id="1838280"/>
    <lineage>
        <taxon>Bacteria</taxon>
        <taxon>Bacillati</taxon>
        <taxon>Bacillota</taxon>
        <taxon>Clostridia</taxon>
        <taxon>Eubacteriales</taxon>
        <taxon>Desulfotomaculaceae</taxon>
        <taxon>Desulfotomaculum</taxon>
    </lineage>
</organism>
<sequence>MKSLDELDKLREKLQAEMRIREGQPDTRVTVAMGTCGIAAGAREVVTALLEEMKKRNVKGVTITQTGCAGLCHYEPLVEVEVPGGERVTYVHVDGDKAREIVLEHLVNGQIIKEWTILKK</sequence>
<dbReference type="Proteomes" id="UP000078532">
    <property type="component" value="Unassembled WGS sequence"/>
</dbReference>
<evidence type="ECO:0000256" key="1">
    <source>
        <dbReference type="ARBA" id="ARBA00022723"/>
    </source>
</evidence>
<keyword evidence="2" id="KW-0408">Iron</keyword>
<dbReference type="OrthoDB" id="9800692at2"/>
<dbReference type="PANTHER" id="PTHR43578:SF3">
    <property type="entry name" value="NADH-QUINONE OXIDOREDUCTASE SUBUNIT F"/>
    <property type="match status" value="1"/>
</dbReference>